<name>A0A5N5HB99_9ROSA</name>
<organism evidence="1 2">
    <name type="scientific">Pyrus ussuriensis x Pyrus communis</name>
    <dbReference type="NCBI Taxonomy" id="2448454"/>
    <lineage>
        <taxon>Eukaryota</taxon>
        <taxon>Viridiplantae</taxon>
        <taxon>Streptophyta</taxon>
        <taxon>Embryophyta</taxon>
        <taxon>Tracheophyta</taxon>
        <taxon>Spermatophyta</taxon>
        <taxon>Magnoliopsida</taxon>
        <taxon>eudicotyledons</taxon>
        <taxon>Gunneridae</taxon>
        <taxon>Pentapetalae</taxon>
        <taxon>rosids</taxon>
        <taxon>fabids</taxon>
        <taxon>Rosales</taxon>
        <taxon>Rosaceae</taxon>
        <taxon>Amygdaloideae</taxon>
        <taxon>Maleae</taxon>
        <taxon>Pyrus</taxon>
    </lineage>
</organism>
<evidence type="ECO:0000313" key="2">
    <source>
        <dbReference type="Proteomes" id="UP000327157"/>
    </source>
</evidence>
<evidence type="ECO:0000313" key="1">
    <source>
        <dbReference type="EMBL" id="KAB2623873.1"/>
    </source>
</evidence>
<gene>
    <name evidence="1" type="ORF">D8674_037826</name>
</gene>
<reference evidence="1 2" key="1">
    <citation type="submission" date="2019-09" db="EMBL/GenBank/DDBJ databases">
        <authorList>
            <person name="Ou C."/>
        </authorList>
    </citation>
    <scope>NUCLEOTIDE SEQUENCE [LARGE SCALE GENOMIC DNA]</scope>
    <source>
        <strain evidence="1">S2</strain>
        <tissue evidence="1">Leaf</tissue>
    </source>
</reference>
<proteinExistence type="predicted"/>
<comment type="caution">
    <text evidence="1">The sequence shown here is derived from an EMBL/GenBank/DDBJ whole genome shotgun (WGS) entry which is preliminary data.</text>
</comment>
<dbReference type="Proteomes" id="UP000327157">
    <property type="component" value="Unassembled WGS sequence"/>
</dbReference>
<dbReference type="AlphaFoldDB" id="A0A5N5HB99"/>
<protein>
    <submittedName>
        <fullName evidence="1">Uncharacterized protein</fullName>
    </submittedName>
</protein>
<accession>A0A5N5HB99</accession>
<reference evidence="1 2" key="2">
    <citation type="submission" date="2019-11" db="EMBL/GenBank/DDBJ databases">
        <title>A de novo genome assembly of a pear dwarfing rootstock.</title>
        <authorList>
            <person name="Wang F."/>
            <person name="Wang J."/>
            <person name="Li S."/>
            <person name="Zhang Y."/>
            <person name="Fang M."/>
            <person name="Ma L."/>
            <person name="Zhao Y."/>
            <person name="Jiang S."/>
        </authorList>
    </citation>
    <scope>NUCLEOTIDE SEQUENCE [LARGE SCALE GENOMIC DNA]</scope>
    <source>
        <strain evidence="1">S2</strain>
        <tissue evidence="1">Leaf</tissue>
    </source>
</reference>
<sequence>MGFKPMEFQAKYGRHPSILIEEILEGGFILSKDSSERQSIHSQANLTSQTTSLSMERTEIGSNLDSFVEWPGSKIKRD</sequence>
<keyword evidence="2" id="KW-1185">Reference proteome</keyword>
<dbReference type="EMBL" id="SMOL01000162">
    <property type="protein sequence ID" value="KAB2623873.1"/>
    <property type="molecule type" value="Genomic_DNA"/>
</dbReference>